<evidence type="ECO:0000313" key="4">
    <source>
        <dbReference type="Proteomes" id="UP000092213"/>
    </source>
</evidence>
<evidence type="ECO:0008006" key="5">
    <source>
        <dbReference type="Google" id="ProtNLM"/>
    </source>
</evidence>
<dbReference type="EMBL" id="CP016170">
    <property type="protein sequence ID" value="ANN65203.1"/>
    <property type="molecule type" value="Genomic_DNA"/>
</dbReference>
<gene>
    <name evidence="1" type="ORF">BAU06_01780</name>
    <name evidence="2" type="ORF">BAU08_01770</name>
</gene>
<name>A0A193FSS3_9BORD</name>
<keyword evidence="3" id="KW-1185">Reference proteome</keyword>
<dbReference type="InterPro" id="IPR014988">
    <property type="entry name" value="Uncharacterised_YqcI/YcgG"/>
</dbReference>
<dbReference type="KEGG" id="bbro:BAU06_01780"/>
<sequence length="244" mass="27776">MKDYLSRTQIHQRYPDGTWQAVLFQELASTLNSDTRAFPCIFGVAGYRADQLRYLFLDDDDAEALARNLRAYVAEARACGPNTSLIVFFRPRPLLPLEAYRAKFWALLGQLAALDDAEWPADIPAELDSPHWEFCFAGEPIFVVCNTPAHIQRQSRRSSSFMMTFQPRWVFDNILGTKRARDASVAKVRERLATYDMIPASQDLGAYGDPSNREYKQYFLNDDNRSVTGCPFHAMRALASETEA</sequence>
<accession>A0A193FSS3</accession>
<dbReference type="Pfam" id="PF08892">
    <property type="entry name" value="YqcI_YcgG"/>
    <property type="match status" value="1"/>
</dbReference>
<dbReference type="PANTHER" id="PTHR40045:SF1">
    <property type="entry name" value="YQCI_YCGG FAMILY PROTEIN"/>
    <property type="match status" value="1"/>
</dbReference>
<proteinExistence type="predicted"/>
<dbReference type="STRING" id="463025.BAU08_01770"/>
<evidence type="ECO:0000313" key="3">
    <source>
        <dbReference type="Proteomes" id="UP000091897"/>
    </source>
</evidence>
<dbReference type="RefSeq" id="WP_066343659.1">
    <property type="nucleotide sequence ID" value="NZ_CBCSFJ010000014.1"/>
</dbReference>
<dbReference type="PANTHER" id="PTHR40045">
    <property type="entry name" value="YCGG FAMILY PROTEIN"/>
    <property type="match status" value="1"/>
</dbReference>
<organism evidence="2 4">
    <name type="scientific">Bordetella bronchialis</name>
    <dbReference type="NCBI Taxonomy" id="463025"/>
    <lineage>
        <taxon>Bacteria</taxon>
        <taxon>Pseudomonadati</taxon>
        <taxon>Pseudomonadota</taxon>
        <taxon>Betaproteobacteria</taxon>
        <taxon>Burkholderiales</taxon>
        <taxon>Alcaligenaceae</taxon>
        <taxon>Bordetella</taxon>
    </lineage>
</organism>
<protein>
    <recommendedName>
        <fullName evidence="5">YqcI/YcgG family protein</fullName>
    </recommendedName>
</protein>
<reference evidence="3 4" key="1">
    <citation type="submission" date="2016-06" db="EMBL/GenBank/DDBJ databases">
        <title>Complete genome sequences of Bordetella bronchialis and Bordetella flabilis.</title>
        <authorList>
            <person name="LiPuma J.J."/>
            <person name="Spilker T."/>
        </authorList>
    </citation>
    <scope>NUCLEOTIDE SEQUENCE [LARGE SCALE GENOMIC DNA]</scope>
    <source>
        <strain evidence="2 4">AU17976</strain>
        <strain evidence="1 3">AU3182</strain>
    </source>
</reference>
<evidence type="ECO:0000313" key="1">
    <source>
        <dbReference type="EMBL" id="ANN65203.1"/>
    </source>
</evidence>
<dbReference type="Proteomes" id="UP000092213">
    <property type="component" value="Chromosome"/>
</dbReference>
<dbReference type="EMBL" id="CP016171">
    <property type="protein sequence ID" value="ANN70236.1"/>
    <property type="molecule type" value="Genomic_DNA"/>
</dbReference>
<dbReference type="OrthoDB" id="112290at2"/>
<evidence type="ECO:0000313" key="2">
    <source>
        <dbReference type="EMBL" id="ANN70236.1"/>
    </source>
</evidence>
<dbReference type="Proteomes" id="UP000091897">
    <property type="component" value="Chromosome"/>
</dbReference>
<dbReference type="AlphaFoldDB" id="A0A193FSS3"/>